<gene>
    <name evidence="1" type="ORF">RV045_12325</name>
</gene>
<reference evidence="1" key="1">
    <citation type="submission" date="2023-10" db="EMBL/GenBank/DDBJ databases">
        <title>Amphibacter perezi, gen. nov., sp. nov. a novel taxa of the family Comamonadaceae, class Betaproteobacteria isolated from the skin microbiota of Pelophylax perezi from different populations.</title>
        <authorList>
            <person name="Costa S."/>
            <person name="Proenca D.N."/>
            <person name="Lopes I."/>
            <person name="Morais P.V."/>
        </authorList>
    </citation>
    <scope>NUCLEOTIDE SEQUENCE</scope>
    <source>
        <strain evidence="1">SL12-8</strain>
    </source>
</reference>
<comment type="caution">
    <text evidence="1">The sequence shown here is derived from an EMBL/GenBank/DDBJ whole genome shotgun (WGS) entry which is preliminary data.</text>
</comment>
<sequence>MTDTLRHRTFASRRLLAPAAAVVLSLTAVAWSAPALAQQATAAAPAAADTQQGGAVGFVKKLSDDLLAALKADPAALGGNVSKIRTIVDTQVMPNVDFARMTATSVGRPWREATPDQKRKLQDEFKTLLINTYSGAAKEFASRKVQFLPVRGDANADQVVVRSQFIGSGQPLPVDYRVEKLNGNWRVYDVSVSGLWLVDQYRNDFAQTMKNGGVDALLAKLSAQNKAAAQ</sequence>
<dbReference type="Proteomes" id="UP001364695">
    <property type="component" value="Unassembled WGS sequence"/>
</dbReference>
<name>A0ACC6P4V4_9BURK</name>
<protein>
    <submittedName>
        <fullName evidence="1">ABC transporter substrate-binding protein</fullName>
    </submittedName>
</protein>
<proteinExistence type="predicted"/>
<evidence type="ECO:0000313" key="2">
    <source>
        <dbReference type="Proteomes" id="UP001364695"/>
    </source>
</evidence>
<organism evidence="1 2">
    <name type="scientific">Amphibiibacter pelophylacis</name>
    <dbReference type="NCBI Taxonomy" id="1799477"/>
    <lineage>
        <taxon>Bacteria</taxon>
        <taxon>Pseudomonadati</taxon>
        <taxon>Pseudomonadota</taxon>
        <taxon>Betaproteobacteria</taxon>
        <taxon>Burkholderiales</taxon>
        <taxon>Sphaerotilaceae</taxon>
        <taxon>Amphibiibacter</taxon>
    </lineage>
</organism>
<keyword evidence="2" id="KW-1185">Reference proteome</keyword>
<accession>A0ACC6P4V4</accession>
<dbReference type="EMBL" id="JAWDIE010000021">
    <property type="protein sequence ID" value="MEJ7139208.1"/>
    <property type="molecule type" value="Genomic_DNA"/>
</dbReference>
<evidence type="ECO:0000313" key="1">
    <source>
        <dbReference type="EMBL" id="MEJ7139208.1"/>
    </source>
</evidence>